<dbReference type="Gene3D" id="3.30.70.1700">
    <property type="entry name" value="Phage minor tail protein U"/>
    <property type="match status" value="1"/>
</dbReference>
<protein>
    <submittedName>
        <fullName evidence="1">Phage tail protein</fullName>
    </submittedName>
</protein>
<name>A0A5H6TNS3_SALAB</name>
<organism evidence="1">
    <name type="scientific">Salmonella abony</name>
    <dbReference type="NCBI Taxonomy" id="29482"/>
    <lineage>
        <taxon>Bacteria</taxon>
        <taxon>Pseudomonadati</taxon>
        <taxon>Pseudomonadota</taxon>
        <taxon>Gammaproteobacteria</taxon>
        <taxon>Enterobacterales</taxon>
        <taxon>Enterobacteriaceae</taxon>
        <taxon>Salmonella</taxon>
    </lineage>
</organism>
<reference evidence="1" key="2">
    <citation type="submission" date="2018-07" db="EMBL/GenBank/DDBJ databases">
        <authorList>
            <person name="Ashton P.M."/>
            <person name="Dallman T."/>
            <person name="Nair S."/>
            <person name="De Pinna E."/>
            <person name="Peters T."/>
            <person name="Grant K."/>
        </authorList>
    </citation>
    <scope>NUCLEOTIDE SEQUENCE</scope>
    <source>
        <strain evidence="1">506860</strain>
    </source>
</reference>
<dbReference type="InterPro" id="IPR035934">
    <property type="entry name" value="Phage_tail_protein-like_sf"/>
</dbReference>
<evidence type="ECO:0000313" key="1">
    <source>
        <dbReference type="EMBL" id="EBS6068782.1"/>
    </source>
</evidence>
<dbReference type="AlphaFoldDB" id="A0A5H6TNS3"/>
<comment type="caution">
    <text evidence="1">The sequence shown here is derived from an EMBL/GenBank/DDBJ whole genome shotgun (WGS) entry which is preliminary data.</text>
</comment>
<dbReference type="EMBL" id="AAKRAQ010000008">
    <property type="protein sequence ID" value="ECU7776139.1"/>
    <property type="molecule type" value="Genomic_DNA"/>
</dbReference>
<gene>
    <name evidence="2" type="ORF">BEJ32_08065</name>
    <name evidence="1" type="ORF">DVF10_22495</name>
</gene>
<proteinExistence type="predicted"/>
<dbReference type="EMBL" id="AAGWAL010000050">
    <property type="protein sequence ID" value="EBS6068782.1"/>
    <property type="molecule type" value="Genomic_DNA"/>
</dbReference>
<dbReference type="SUPFAM" id="SSF143749">
    <property type="entry name" value="Phage tail protein-like"/>
    <property type="match status" value="1"/>
</dbReference>
<dbReference type="PROSITE" id="PS51257">
    <property type="entry name" value="PROKAR_LIPOPROTEIN"/>
    <property type="match status" value="1"/>
</dbReference>
<dbReference type="Pfam" id="PF06141">
    <property type="entry name" value="Phage_tail_U"/>
    <property type="match status" value="1"/>
</dbReference>
<evidence type="ECO:0000313" key="2">
    <source>
        <dbReference type="EMBL" id="ECU7776139.1"/>
    </source>
</evidence>
<sequence>MKHTDIRQAVIAALSGGIACDVTFFDGRPAVIEEDDFPAVAVYLTDAGYTGEILDADVWRALLHIEVFLPAQVPDSELDEWMEAYIYPSLGDIPALSGLITLMVQQGYDYQRDEGLGLWSSADLKYSITYEM</sequence>
<accession>A0A5H6TNS3</accession>
<dbReference type="InterPro" id="IPR009312">
    <property type="entry name" value="Phage_lambda_GpU-like"/>
</dbReference>
<dbReference type="InterPro" id="IPR038512">
    <property type="entry name" value="GpU-like_sf"/>
</dbReference>
<reference evidence="2" key="1">
    <citation type="submission" date="2018-07" db="EMBL/GenBank/DDBJ databases">
        <authorList>
            <consortium name="PulseNet: The National Subtyping Network for Foodborne Disease Surveillance"/>
            <person name="Tarr C.L."/>
            <person name="Trees E."/>
            <person name="Katz L.S."/>
            <person name="Carleton-Romer H.A."/>
            <person name="Stroika S."/>
            <person name="Kucerova Z."/>
            <person name="Roache K.F."/>
            <person name="Sabol A.L."/>
            <person name="Besser J."/>
            <person name="Gerner-Smidt P."/>
        </authorList>
    </citation>
    <scope>NUCLEOTIDE SEQUENCE</scope>
    <source>
        <strain evidence="2">PNUSAS003091</strain>
    </source>
</reference>